<evidence type="ECO:0000313" key="1">
    <source>
        <dbReference type="EMBL" id="MDX8420149.1"/>
    </source>
</evidence>
<organism evidence="1 2">
    <name type="scientific">Grylomicrobium aquisgranensis</name>
    <dbReference type="NCBI Taxonomy" id="2926318"/>
    <lineage>
        <taxon>Bacteria</taxon>
        <taxon>Bacillati</taxon>
        <taxon>Bacillota</taxon>
        <taxon>Erysipelotrichia</taxon>
        <taxon>Erysipelotrichales</taxon>
        <taxon>Erysipelotrichaceae</taxon>
        <taxon>Grylomicrobium</taxon>
    </lineage>
</organism>
<sequence>MKNTMEEINKIYEMCGLPTSEKTADISFIHDFPIPNKLISEMDDSSQPVSPQEKTKYGFVYFGDQN</sequence>
<protein>
    <submittedName>
        <fullName evidence="1">Uncharacterized protein</fullName>
    </submittedName>
</protein>
<dbReference type="RefSeq" id="WP_277653214.1">
    <property type="nucleotide sequence ID" value="NZ_JALBUR010000023.1"/>
</dbReference>
<proteinExistence type="predicted"/>
<name>A0AB35U976_9FIRM</name>
<dbReference type="AlphaFoldDB" id="A0AB35U976"/>
<reference evidence="1 2" key="1">
    <citation type="submission" date="2022-03" db="EMBL/GenBank/DDBJ databases">
        <title>Novel taxa within the pig intestine.</title>
        <authorList>
            <person name="Wylensek D."/>
            <person name="Bishof K."/>
            <person name="Afrizal A."/>
            <person name="Clavel T."/>
        </authorList>
    </citation>
    <scope>NUCLEOTIDE SEQUENCE [LARGE SCALE GENOMIC DNA]</scope>
    <source>
        <strain evidence="1 2">CLA-KB-P133</strain>
    </source>
</reference>
<dbReference type="Proteomes" id="UP001286174">
    <property type="component" value="Unassembled WGS sequence"/>
</dbReference>
<accession>A0AB35U976</accession>
<dbReference type="EMBL" id="JALBUR010000023">
    <property type="protein sequence ID" value="MDX8420149.1"/>
    <property type="molecule type" value="Genomic_DNA"/>
</dbReference>
<evidence type="ECO:0000313" key="2">
    <source>
        <dbReference type="Proteomes" id="UP001286174"/>
    </source>
</evidence>
<gene>
    <name evidence="1" type="ORF">MOZ60_08590</name>
</gene>
<keyword evidence="2" id="KW-1185">Reference proteome</keyword>
<comment type="caution">
    <text evidence="1">The sequence shown here is derived from an EMBL/GenBank/DDBJ whole genome shotgun (WGS) entry which is preliminary data.</text>
</comment>